<dbReference type="Proteomes" id="UP000254082">
    <property type="component" value="Unassembled WGS sequence"/>
</dbReference>
<dbReference type="Pfam" id="PF06736">
    <property type="entry name" value="TMEM175"/>
    <property type="match status" value="1"/>
</dbReference>
<evidence type="ECO:0000256" key="5">
    <source>
        <dbReference type="ARBA" id="ARBA00022692"/>
    </source>
</evidence>
<evidence type="ECO:0000256" key="11">
    <source>
        <dbReference type="ARBA" id="ARBA00023303"/>
    </source>
</evidence>
<evidence type="ECO:0000256" key="2">
    <source>
        <dbReference type="ARBA" id="ARBA00006920"/>
    </source>
</evidence>
<sequence length="199" mass="22575">MNKERLVAFTDAVLAIIMTILVLELKKPEVISLAGFWALRMNFFAYTISFFWLGTMWVNLHRSWDGLEKINNKLVWISLLLLFFSSLFPYVTTIVSESFNNPIAQAAYGVIVLLVSFTNVWMYAELAKMSGTSMTKSMAKSHNRFMAWDIAIKLLGFILTLTFYPPAMMWSVLITALSLGQNHPSANEKATVLMPLLFA</sequence>
<evidence type="ECO:0000313" key="14">
    <source>
        <dbReference type="EMBL" id="SUN35507.1"/>
    </source>
</evidence>
<dbReference type="InterPro" id="IPR010617">
    <property type="entry name" value="TMEM175-like"/>
</dbReference>
<keyword evidence="9" id="KW-0406">Ion transport</keyword>
<keyword evidence="10 13" id="KW-0472">Membrane</keyword>
<evidence type="ECO:0000256" key="1">
    <source>
        <dbReference type="ARBA" id="ARBA00004141"/>
    </source>
</evidence>
<feature type="transmembrane region" description="Helical" evidence="13">
    <location>
        <begin position="74"/>
        <end position="91"/>
    </location>
</feature>
<keyword evidence="4" id="KW-0633">Potassium transport</keyword>
<keyword evidence="7" id="KW-0630">Potassium</keyword>
<evidence type="ECO:0000256" key="10">
    <source>
        <dbReference type="ARBA" id="ARBA00023136"/>
    </source>
</evidence>
<keyword evidence="15" id="KW-1185">Reference proteome</keyword>
<dbReference type="GO" id="GO:0015252">
    <property type="term" value="F:proton channel activity"/>
    <property type="evidence" value="ECO:0007669"/>
    <property type="project" value="InterPro"/>
</dbReference>
<keyword evidence="3" id="KW-0813">Transport</keyword>
<keyword evidence="11" id="KW-0407">Ion channel</keyword>
<organism evidence="14 15">
    <name type="scientific">Streptococcus downei MFe28</name>
    <dbReference type="NCBI Taxonomy" id="764290"/>
    <lineage>
        <taxon>Bacteria</taxon>
        <taxon>Bacillati</taxon>
        <taxon>Bacillota</taxon>
        <taxon>Bacilli</taxon>
        <taxon>Lactobacillales</taxon>
        <taxon>Streptococcaceae</taxon>
        <taxon>Streptococcus</taxon>
    </lineage>
</organism>
<evidence type="ECO:0000256" key="9">
    <source>
        <dbReference type="ARBA" id="ARBA00023065"/>
    </source>
</evidence>
<dbReference type="GO" id="GO:0016020">
    <property type="term" value="C:membrane"/>
    <property type="evidence" value="ECO:0007669"/>
    <property type="project" value="UniProtKB-SubCell"/>
</dbReference>
<comment type="subcellular location">
    <subcellularLocation>
        <location evidence="1">Membrane</location>
        <topology evidence="1">Multi-pass membrane protein</topology>
    </subcellularLocation>
</comment>
<keyword evidence="6" id="KW-0631">Potassium channel</keyword>
<dbReference type="RefSeq" id="WP_002999033.1">
    <property type="nucleotide sequence ID" value="NZ_UHFA01000002.1"/>
</dbReference>
<evidence type="ECO:0000256" key="12">
    <source>
        <dbReference type="ARBA" id="ARBA00034430"/>
    </source>
</evidence>
<gene>
    <name evidence="14" type="ORF">NCTC11391_00534</name>
</gene>
<evidence type="ECO:0000256" key="13">
    <source>
        <dbReference type="SAM" id="Phobius"/>
    </source>
</evidence>
<comment type="similarity">
    <text evidence="2">Belongs to the TMEM175 family.</text>
</comment>
<reference evidence="14 15" key="1">
    <citation type="submission" date="2018-06" db="EMBL/GenBank/DDBJ databases">
        <authorList>
            <consortium name="Pathogen Informatics"/>
            <person name="Doyle S."/>
        </authorList>
    </citation>
    <scope>NUCLEOTIDE SEQUENCE [LARGE SCALE GENOMIC DNA]</scope>
    <source>
        <strain evidence="15">NCTC 11391</strain>
    </source>
</reference>
<evidence type="ECO:0000256" key="6">
    <source>
        <dbReference type="ARBA" id="ARBA00022826"/>
    </source>
</evidence>
<keyword evidence="5 13" id="KW-0812">Transmembrane</keyword>
<dbReference type="GO" id="GO:0005267">
    <property type="term" value="F:potassium channel activity"/>
    <property type="evidence" value="ECO:0007669"/>
    <property type="project" value="UniProtKB-KW"/>
</dbReference>
<evidence type="ECO:0000313" key="15">
    <source>
        <dbReference type="Proteomes" id="UP000254082"/>
    </source>
</evidence>
<dbReference type="AlphaFoldDB" id="A0A380JDM9"/>
<feature type="transmembrane region" description="Helical" evidence="13">
    <location>
        <begin position="7"/>
        <end position="25"/>
    </location>
</feature>
<feature type="transmembrane region" description="Helical" evidence="13">
    <location>
        <begin position="31"/>
        <end position="53"/>
    </location>
</feature>
<proteinExistence type="inferred from homology"/>
<name>A0A380JDM9_STRDO</name>
<evidence type="ECO:0000256" key="4">
    <source>
        <dbReference type="ARBA" id="ARBA00022538"/>
    </source>
</evidence>
<evidence type="ECO:0000256" key="3">
    <source>
        <dbReference type="ARBA" id="ARBA00022448"/>
    </source>
</evidence>
<accession>A0A380JDM9</accession>
<protein>
    <submittedName>
        <fullName evidence="14">Membrane protein</fullName>
    </submittedName>
</protein>
<evidence type="ECO:0000256" key="8">
    <source>
        <dbReference type="ARBA" id="ARBA00022989"/>
    </source>
</evidence>
<comment type="catalytic activity">
    <reaction evidence="12">
        <text>K(+)(in) = K(+)(out)</text>
        <dbReference type="Rhea" id="RHEA:29463"/>
        <dbReference type="ChEBI" id="CHEBI:29103"/>
    </reaction>
</comment>
<dbReference type="EMBL" id="UHFA01000002">
    <property type="protein sequence ID" value="SUN35507.1"/>
    <property type="molecule type" value="Genomic_DNA"/>
</dbReference>
<feature type="transmembrane region" description="Helical" evidence="13">
    <location>
        <begin position="103"/>
        <end position="124"/>
    </location>
</feature>
<feature type="transmembrane region" description="Helical" evidence="13">
    <location>
        <begin position="145"/>
        <end position="164"/>
    </location>
</feature>
<keyword evidence="8 13" id="KW-1133">Transmembrane helix</keyword>
<evidence type="ECO:0000256" key="7">
    <source>
        <dbReference type="ARBA" id="ARBA00022958"/>
    </source>
</evidence>